<dbReference type="EMBL" id="CWQY01000010">
    <property type="protein sequence ID" value="CSC61413.1"/>
    <property type="molecule type" value="Genomic_DNA"/>
</dbReference>
<organism evidence="2 3">
    <name type="scientific">Vibrio cholerae</name>
    <dbReference type="NCBI Taxonomy" id="666"/>
    <lineage>
        <taxon>Bacteria</taxon>
        <taxon>Pseudomonadati</taxon>
        <taxon>Pseudomonadota</taxon>
        <taxon>Gammaproteobacteria</taxon>
        <taxon>Vibrionales</taxon>
        <taxon>Vibrionaceae</taxon>
        <taxon>Vibrio</taxon>
    </lineage>
</organism>
<name>A0A655Z8D9_VIBCL</name>
<protein>
    <submittedName>
        <fullName evidence="2">Uncharacterized protein</fullName>
    </submittedName>
</protein>
<gene>
    <name evidence="2" type="ORF">ERS013200_01812</name>
</gene>
<evidence type="ECO:0000313" key="3">
    <source>
        <dbReference type="Proteomes" id="UP000041770"/>
    </source>
</evidence>
<sequence length="181" mass="19237">MAIPCPCSSRSESCSLRVRESPMTAVNSVSIQPSVPSTRASITMVTTISPVKVGTTILGKPAGISPIRRISSVSKKITENRVTTTKATNCAGTCLRYFCGKKNKIPRVSKPKNSSLNFKLASKSGNADKVPSTPPPGEGCPSSGESCRIIRITPIPDIKPETTLYGISVMYLPSLRVPSKI</sequence>
<evidence type="ECO:0000313" key="2">
    <source>
        <dbReference type="EMBL" id="CSC61413.1"/>
    </source>
</evidence>
<feature type="region of interest" description="Disordered" evidence="1">
    <location>
        <begin position="110"/>
        <end position="145"/>
    </location>
</feature>
<proteinExistence type="predicted"/>
<reference evidence="2 3" key="1">
    <citation type="submission" date="2015-07" db="EMBL/GenBank/DDBJ databases">
        <authorList>
            <consortium name="Pathogen Informatics"/>
        </authorList>
    </citation>
    <scope>NUCLEOTIDE SEQUENCE [LARGE SCALE GENOMIC DNA]</scope>
    <source>
        <strain evidence="2 3">A316</strain>
    </source>
</reference>
<evidence type="ECO:0000256" key="1">
    <source>
        <dbReference type="SAM" id="MobiDB-lite"/>
    </source>
</evidence>
<accession>A0A655Z8D9</accession>
<dbReference type="Proteomes" id="UP000041770">
    <property type="component" value="Unassembled WGS sequence"/>
</dbReference>
<dbReference type="AlphaFoldDB" id="A0A655Z8D9"/>